<organism evidence="2">
    <name type="scientific">Iconisemion striatum</name>
    <dbReference type="NCBI Taxonomy" id="60296"/>
    <lineage>
        <taxon>Eukaryota</taxon>
        <taxon>Metazoa</taxon>
        <taxon>Chordata</taxon>
        <taxon>Craniata</taxon>
        <taxon>Vertebrata</taxon>
        <taxon>Euteleostomi</taxon>
        <taxon>Actinopterygii</taxon>
        <taxon>Neopterygii</taxon>
        <taxon>Teleostei</taxon>
        <taxon>Neoteleostei</taxon>
        <taxon>Acanthomorphata</taxon>
        <taxon>Ovalentaria</taxon>
        <taxon>Atherinomorphae</taxon>
        <taxon>Cyprinodontiformes</taxon>
        <taxon>Nothobranchiidae</taxon>
        <taxon>Iconisemion</taxon>
    </lineage>
</organism>
<feature type="transmembrane region" description="Helical" evidence="1">
    <location>
        <begin position="20"/>
        <end position="38"/>
    </location>
</feature>
<feature type="non-terminal residue" evidence="2">
    <location>
        <position position="91"/>
    </location>
</feature>
<name>A0A1A7YRQ8_9TELE</name>
<proteinExistence type="predicted"/>
<evidence type="ECO:0000256" key="1">
    <source>
        <dbReference type="SAM" id="Phobius"/>
    </source>
</evidence>
<keyword evidence="1" id="KW-0472">Membrane</keyword>
<dbReference type="AlphaFoldDB" id="A0A1A7YRQ8"/>
<dbReference type="InterPro" id="IPR043472">
    <property type="entry name" value="Macro_dom-like"/>
</dbReference>
<feature type="non-terminal residue" evidence="2">
    <location>
        <position position="1"/>
    </location>
</feature>
<gene>
    <name evidence="2" type="primary">OARD1</name>
</gene>
<keyword evidence="1" id="KW-0812">Transmembrane</keyword>
<reference evidence="2" key="1">
    <citation type="submission" date="2016-05" db="EMBL/GenBank/DDBJ databases">
        <authorList>
            <person name="Lavstsen T."/>
            <person name="Jespersen J.S."/>
        </authorList>
    </citation>
    <scope>NUCLEOTIDE SEQUENCE</scope>
    <source>
        <tissue evidence="2">Brain</tissue>
    </source>
</reference>
<keyword evidence="1" id="KW-1133">Transmembrane helix</keyword>
<dbReference type="Gene3D" id="3.40.220.10">
    <property type="entry name" value="Leucine Aminopeptidase, subunit E, domain 1"/>
    <property type="match status" value="1"/>
</dbReference>
<dbReference type="EMBL" id="HADX01011015">
    <property type="protein sequence ID" value="SBP33247.1"/>
    <property type="molecule type" value="Transcribed_RNA"/>
</dbReference>
<reference evidence="2" key="2">
    <citation type="submission" date="2016-06" db="EMBL/GenBank/DDBJ databases">
        <title>The genome of a short-lived fish provides insights into sex chromosome evolution and the genetic control of aging.</title>
        <authorList>
            <person name="Reichwald K."/>
            <person name="Felder M."/>
            <person name="Petzold A."/>
            <person name="Koch P."/>
            <person name="Groth M."/>
            <person name="Platzer M."/>
        </authorList>
    </citation>
    <scope>NUCLEOTIDE SEQUENCE</scope>
    <source>
        <tissue evidence="2">Brain</tissue>
    </source>
</reference>
<protein>
    <submittedName>
        <fullName evidence="2">O-acyl-ADP-ribose deacylase 1</fullName>
    </submittedName>
</protein>
<accession>A0A1A7YRQ8</accession>
<sequence length="91" mass="10359">PLCSREYSEGSRNSSGRVSVFAVTVSFFLLFYTTVYLLNTCECNTFTRTDKTPGQCAVLKRGGRFVYYLVTKKRAGDKPTHESLRRSLEDM</sequence>
<evidence type="ECO:0000313" key="2">
    <source>
        <dbReference type="EMBL" id="SBP33247.1"/>
    </source>
</evidence>